<dbReference type="PIRSF" id="PIRSF002825">
    <property type="entry name" value="CfbpA"/>
    <property type="match status" value="1"/>
</dbReference>
<dbReference type="Gene3D" id="3.40.190.10">
    <property type="entry name" value="Periplasmic binding protein-like II"/>
    <property type="match status" value="2"/>
</dbReference>
<dbReference type="PANTHER" id="PTHR30006">
    <property type="entry name" value="THIAMINE-BINDING PERIPLASMIC PROTEIN-RELATED"/>
    <property type="match status" value="1"/>
</dbReference>
<name>A0A0F8ZBP4_9ZZZZ</name>
<evidence type="ECO:0008006" key="3">
    <source>
        <dbReference type="Google" id="ProtNLM"/>
    </source>
</evidence>
<organism evidence="2">
    <name type="scientific">marine sediment metagenome</name>
    <dbReference type="NCBI Taxonomy" id="412755"/>
    <lineage>
        <taxon>unclassified sequences</taxon>
        <taxon>metagenomes</taxon>
        <taxon>ecological metagenomes</taxon>
    </lineage>
</organism>
<reference evidence="2" key="1">
    <citation type="journal article" date="2015" name="Nature">
        <title>Complex archaea that bridge the gap between prokaryotes and eukaryotes.</title>
        <authorList>
            <person name="Spang A."/>
            <person name="Saw J.H."/>
            <person name="Jorgensen S.L."/>
            <person name="Zaremba-Niedzwiedzka K."/>
            <person name="Martijn J."/>
            <person name="Lind A.E."/>
            <person name="van Eijk R."/>
            <person name="Schleper C."/>
            <person name="Guy L."/>
            <person name="Ettema T.J."/>
        </authorList>
    </citation>
    <scope>NUCLEOTIDE SEQUENCE</scope>
</reference>
<dbReference type="EMBL" id="LAZR01061295">
    <property type="protein sequence ID" value="KKK63864.1"/>
    <property type="molecule type" value="Genomic_DNA"/>
</dbReference>
<sequence length="353" mass="38153">LPGAQSGGVRKGPIVTLNRHLLVALAVFAGLFCASCRDRSKPAQKQVVLYCSVDQAVAEPIVAAFEKDTGIKVLARYDTEASKTVGLVQKLRAEAGEPVCDVFWSSEVFYTIRLAGEGILAPFESERTRQWPEAFTGPQKRWRGLALRARVIAYHTRRVRPADAPKRLEDLLDPKWKGRIVMADPQFGSTGGDVASWFVHYGAKRAEEILRGLKANGVPLVPGNSTAVRMLVAGRADLCLTDTDDVYAAQRNGHAVALNYLDQGGKGVLTIPNTVSLVAGAPHGAEAGELIDFLLAGKAESMLAASDSHNSPVLESVAEKFRQYRIGNPLRVDYARVAEMLPAAKAKAAEILR</sequence>
<protein>
    <recommendedName>
        <fullName evidence="3">Iron ABC transporter substrate-binding protein</fullName>
    </recommendedName>
</protein>
<evidence type="ECO:0000256" key="1">
    <source>
        <dbReference type="ARBA" id="ARBA00022729"/>
    </source>
</evidence>
<accession>A0A0F8ZBP4</accession>
<dbReference type="AlphaFoldDB" id="A0A0F8ZBP4"/>
<feature type="non-terminal residue" evidence="2">
    <location>
        <position position="1"/>
    </location>
</feature>
<keyword evidence="1" id="KW-0732">Signal</keyword>
<gene>
    <name evidence="2" type="ORF">LCGC14_2989990</name>
</gene>
<dbReference type="InterPro" id="IPR026045">
    <property type="entry name" value="Ferric-bd"/>
</dbReference>
<dbReference type="PANTHER" id="PTHR30006:SF24">
    <property type="entry name" value="SLL0237 PROTEIN"/>
    <property type="match status" value="1"/>
</dbReference>
<evidence type="ECO:0000313" key="2">
    <source>
        <dbReference type="EMBL" id="KKK63864.1"/>
    </source>
</evidence>
<dbReference type="CDD" id="cd13518">
    <property type="entry name" value="PBP2_Fe3_thiamine_like"/>
    <property type="match status" value="1"/>
</dbReference>
<comment type="caution">
    <text evidence="2">The sequence shown here is derived from an EMBL/GenBank/DDBJ whole genome shotgun (WGS) entry which is preliminary data.</text>
</comment>
<dbReference type="Pfam" id="PF13343">
    <property type="entry name" value="SBP_bac_6"/>
    <property type="match status" value="1"/>
</dbReference>
<dbReference type="SUPFAM" id="SSF53850">
    <property type="entry name" value="Periplasmic binding protein-like II"/>
    <property type="match status" value="1"/>
</dbReference>
<proteinExistence type="predicted"/>